<dbReference type="KEGG" id="vg:55811445"/>
<dbReference type="EMBL" id="MK278860">
    <property type="protein sequence ID" value="AZU98729.1"/>
    <property type="molecule type" value="Genomic_DNA"/>
</dbReference>
<reference evidence="1 2" key="1">
    <citation type="submission" date="2018-12" db="EMBL/GenBank/DDBJ databases">
        <title>Successful treatment of antibiotic resistant microbial bone infection with bacteriophages.</title>
        <authorList>
            <person name="Nir-Paz R."/>
            <person name="Gelman D."/>
            <person name="Khouri A."/>
            <person name="Sisson B.M."/>
            <person name="Fackler J."/>
            <person name="Oren S.A."/>
            <person name="Khalifa L."/>
            <person name="Rimon A."/>
            <person name="Glazer S.C."/>
            <person name="Moses A.E."/>
            <person name="Yoram W."/>
            <person name="Schooley R.T."/>
            <person name="Hazan R."/>
        </authorList>
    </citation>
    <scope>NUCLEOTIDE SEQUENCE [LARGE SCALE GENOMIC DNA]</scope>
</reference>
<dbReference type="GeneID" id="55811445"/>
<organism evidence="1 2">
    <name type="scientific">Acinetobacter phage AbTZA1</name>
    <dbReference type="NCBI Taxonomy" id="2500827"/>
    <lineage>
        <taxon>Viruses</taxon>
        <taxon>Duplodnaviria</taxon>
        <taxon>Heunggongvirae</taxon>
        <taxon>Uroviricota</taxon>
        <taxon>Caudoviricetes</taxon>
        <taxon>Pantevenvirales</taxon>
        <taxon>Straboviridae</taxon>
        <taxon>Twarogvirinae</taxon>
        <taxon>Hadassahvirus</taxon>
        <taxon>Hadassahvirus azbtza1</taxon>
    </lineage>
</organism>
<protein>
    <submittedName>
        <fullName evidence="1">Uncharacterized protein</fullName>
    </submittedName>
</protein>
<accession>A0A3Q9R7B0</accession>
<sequence length="82" mass="9482">MNLPYEALVRIMDLIRWVIDNGRDQNDFTRNVFYAYQPFYNLGATLAFCEDQATVTIPFALAMDINSVVLAHSLAWETYNDN</sequence>
<keyword evidence="2" id="KW-1185">Reference proteome</keyword>
<dbReference type="RefSeq" id="YP_009882149.1">
    <property type="nucleotide sequence ID" value="NC_049445.1"/>
</dbReference>
<evidence type="ECO:0000313" key="1">
    <source>
        <dbReference type="EMBL" id="AZU98729.1"/>
    </source>
</evidence>
<name>A0A3Q9R7B0_9CAUD</name>
<proteinExistence type="predicted"/>
<evidence type="ECO:0000313" key="2">
    <source>
        <dbReference type="Proteomes" id="UP000287416"/>
    </source>
</evidence>
<dbReference type="Proteomes" id="UP000287416">
    <property type="component" value="Segment"/>
</dbReference>